<evidence type="ECO:0000313" key="2">
    <source>
        <dbReference type="EMBL" id="SVB35900.1"/>
    </source>
</evidence>
<keyword evidence="1" id="KW-1133">Transmembrane helix</keyword>
<evidence type="ECO:0000256" key="1">
    <source>
        <dbReference type="SAM" id="Phobius"/>
    </source>
</evidence>
<dbReference type="AlphaFoldDB" id="A0A382DBS9"/>
<accession>A0A382DBS9</accession>
<dbReference type="SUPFAM" id="SSF52833">
    <property type="entry name" value="Thioredoxin-like"/>
    <property type="match status" value="1"/>
</dbReference>
<evidence type="ECO:0008006" key="3">
    <source>
        <dbReference type="Google" id="ProtNLM"/>
    </source>
</evidence>
<protein>
    <recommendedName>
        <fullName evidence="3">Thioredoxin domain-containing protein</fullName>
    </recommendedName>
</protein>
<keyword evidence="1" id="KW-0472">Membrane</keyword>
<feature type="transmembrane region" description="Helical" evidence="1">
    <location>
        <begin position="20"/>
        <end position="38"/>
    </location>
</feature>
<dbReference type="EMBL" id="UINC01038618">
    <property type="protein sequence ID" value="SVB35900.1"/>
    <property type="molecule type" value="Genomic_DNA"/>
</dbReference>
<feature type="non-terminal residue" evidence="2">
    <location>
        <position position="1"/>
    </location>
</feature>
<name>A0A382DBS9_9ZZZZ</name>
<sequence length="70" mass="8077">LTIARQKLMINKTAKWNNRISIMFSLLLVITLNLYAVGVETLQWANSVGEGMEEAKKTNKPIMIDFYTDW</sequence>
<dbReference type="InterPro" id="IPR036249">
    <property type="entry name" value="Thioredoxin-like_sf"/>
</dbReference>
<organism evidence="2">
    <name type="scientific">marine metagenome</name>
    <dbReference type="NCBI Taxonomy" id="408172"/>
    <lineage>
        <taxon>unclassified sequences</taxon>
        <taxon>metagenomes</taxon>
        <taxon>ecological metagenomes</taxon>
    </lineage>
</organism>
<proteinExistence type="predicted"/>
<gene>
    <name evidence="2" type="ORF">METZ01_LOCUS188754</name>
</gene>
<dbReference type="Gene3D" id="3.40.30.10">
    <property type="entry name" value="Glutaredoxin"/>
    <property type="match status" value="1"/>
</dbReference>
<reference evidence="2" key="1">
    <citation type="submission" date="2018-05" db="EMBL/GenBank/DDBJ databases">
        <authorList>
            <person name="Lanie J.A."/>
            <person name="Ng W.-L."/>
            <person name="Kazmierczak K.M."/>
            <person name="Andrzejewski T.M."/>
            <person name="Davidsen T.M."/>
            <person name="Wayne K.J."/>
            <person name="Tettelin H."/>
            <person name="Glass J.I."/>
            <person name="Rusch D."/>
            <person name="Podicherti R."/>
            <person name="Tsui H.-C.T."/>
            <person name="Winkler M.E."/>
        </authorList>
    </citation>
    <scope>NUCLEOTIDE SEQUENCE</scope>
</reference>
<keyword evidence="1" id="KW-0812">Transmembrane</keyword>